<dbReference type="PANTHER" id="PTHR36754">
    <property type="entry name" value="E3 UBIQUITIN-PROTEIN LIGASE TRIM37"/>
    <property type="match status" value="1"/>
</dbReference>
<organism evidence="2 3">
    <name type="scientific">Hirundo rustica rustica</name>
    <dbReference type="NCBI Taxonomy" id="333673"/>
    <lineage>
        <taxon>Eukaryota</taxon>
        <taxon>Metazoa</taxon>
        <taxon>Chordata</taxon>
        <taxon>Craniata</taxon>
        <taxon>Vertebrata</taxon>
        <taxon>Euteleostomi</taxon>
        <taxon>Archelosauria</taxon>
        <taxon>Archosauria</taxon>
        <taxon>Dinosauria</taxon>
        <taxon>Saurischia</taxon>
        <taxon>Theropoda</taxon>
        <taxon>Coelurosauria</taxon>
        <taxon>Aves</taxon>
        <taxon>Neognathae</taxon>
        <taxon>Neoaves</taxon>
        <taxon>Telluraves</taxon>
        <taxon>Australaves</taxon>
        <taxon>Passeriformes</taxon>
        <taxon>Sylvioidea</taxon>
        <taxon>Hirundinidae</taxon>
        <taxon>Hirundo</taxon>
    </lineage>
</organism>
<comment type="caution">
    <text evidence="2">The sequence shown here is derived from an EMBL/GenBank/DDBJ whole genome shotgun (WGS) entry which is preliminary data.</text>
</comment>
<dbReference type="EMBL" id="QRBI01000111">
    <property type="protein sequence ID" value="RMC10649.1"/>
    <property type="molecule type" value="Genomic_DNA"/>
</dbReference>
<protein>
    <submittedName>
        <fullName evidence="2">Uncharacterized protein</fullName>
    </submittedName>
</protein>
<evidence type="ECO:0000313" key="3">
    <source>
        <dbReference type="Proteomes" id="UP000269221"/>
    </source>
</evidence>
<dbReference type="GO" id="GO:0016235">
    <property type="term" value="C:aggresome"/>
    <property type="evidence" value="ECO:0007669"/>
    <property type="project" value="TreeGrafter"/>
</dbReference>
<feature type="compositionally biased region" description="Polar residues" evidence="1">
    <location>
        <begin position="263"/>
        <end position="283"/>
    </location>
</feature>
<proteinExistence type="predicted"/>
<dbReference type="InterPro" id="IPR053003">
    <property type="entry name" value="TRIM_RBCC_E3_ubiq-ligases"/>
</dbReference>
<feature type="compositionally biased region" description="Acidic residues" evidence="1">
    <location>
        <begin position="249"/>
        <end position="262"/>
    </location>
</feature>
<dbReference type="PANTHER" id="PTHR36754:SF2">
    <property type="entry name" value="E3 UBIQUITIN-PROTEIN LIGASE TRIM37"/>
    <property type="match status" value="1"/>
</dbReference>
<sequence>MWRVPPDLKMLKRLKTQMAEVRSKMSDVKNQLSEVRSSNAGSGEAQPSFFSIEQGALAACGTDSCSKLQEIGMELLTKSSVTSCYIRNSASKKSASAKPLRSGAAGSLSLRRAMDSGEGNLRLKGDSHSAEGGLGSSKLSARPHARALAGAAEALPKQEERPCEGSDSEVGASGLNGLAAVEKNRKVGALGSNSKGCRTEGTQSGGLESSSELGELQGMGSEGASAAPEEAGVCQKHVLHLLPGMSSDSDIECDTENEEQEDVTSPSEVFNQAFSVQPSSEELSSVLPDGDQAASDDLSFVPGDDSTRILGSGGFGEERVDLNYSSHVYAHNSLCLICPRDN</sequence>
<keyword evidence="3" id="KW-1185">Reference proteome</keyword>
<dbReference type="GO" id="GO:0051865">
    <property type="term" value="P:protein autoubiquitination"/>
    <property type="evidence" value="ECO:0007669"/>
    <property type="project" value="TreeGrafter"/>
</dbReference>
<feature type="region of interest" description="Disordered" evidence="1">
    <location>
        <begin position="245"/>
        <end position="305"/>
    </location>
</feature>
<reference evidence="2 3" key="1">
    <citation type="submission" date="2018-07" db="EMBL/GenBank/DDBJ databases">
        <title>A high quality draft genome assembly of the barn swallow (H. rustica rustica).</title>
        <authorList>
            <person name="Formenti G."/>
            <person name="Chiara M."/>
            <person name="Poveda L."/>
            <person name="Francoijs K.-J."/>
            <person name="Bonisoli-Alquati A."/>
            <person name="Canova L."/>
            <person name="Gianfranceschi L."/>
            <person name="Horner D.S."/>
            <person name="Saino N."/>
        </authorList>
    </citation>
    <scope>NUCLEOTIDE SEQUENCE [LARGE SCALE GENOMIC DNA]</scope>
    <source>
        <strain evidence="2">Chelidonia</strain>
        <tissue evidence="2">Blood</tissue>
    </source>
</reference>
<accession>A0A3M0KBT1</accession>
<dbReference type="GO" id="GO:0031625">
    <property type="term" value="F:ubiquitin protein ligase binding"/>
    <property type="evidence" value="ECO:0007669"/>
    <property type="project" value="TreeGrafter"/>
</dbReference>
<dbReference type="GO" id="GO:0070842">
    <property type="term" value="P:aggresome assembly"/>
    <property type="evidence" value="ECO:0007669"/>
    <property type="project" value="TreeGrafter"/>
</dbReference>
<dbReference type="GO" id="GO:0005778">
    <property type="term" value="C:peroxisomal membrane"/>
    <property type="evidence" value="ECO:0007669"/>
    <property type="project" value="TreeGrafter"/>
</dbReference>
<dbReference type="GO" id="GO:0061630">
    <property type="term" value="F:ubiquitin protein ligase activity"/>
    <property type="evidence" value="ECO:0007669"/>
    <property type="project" value="TreeGrafter"/>
</dbReference>
<evidence type="ECO:0000313" key="2">
    <source>
        <dbReference type="EMBL" id="RMC10649.1"/>
    </source>
</evidence>
<dbReference type="GO" id="GO:0006513">
    <property type="term" value="P:protein monoubiquitination"/>
    <property type="evidence" value="ECO:0007669"/>
    <property type="project" value="TreeGrafter"/>
</dbReference>
<feature type="region of interest" description="Disordered" evidence="1">
    <location>
        <begin position="189"/>
        <end position="231"/>
    </location>
</feature>
<evidence type="ECO:0000256" key="1">
    <source>
        <dbReference type="SAM" id="MobiDB-lite"/>
    </source>
</evidence>
<dbReference type="AlphaFoldDB" id="A0A3M0KBT1"/>
<dbReference type="GO" id="GO:0035098">
    <property type="term" value="C:ESC/E(Z) complex"/>
    <property type="evidence" value="ECO:0007669"/>
    <property type="project" value="TreeGrafter"/>
</dbReference>
<dbReference type="Proteomes" id="UP000269221">
    <property type="component" value="Unassembled WGS sequence"/>
</dbReference>
<feature type="compositionally biased region" description="Low complexity" evidence="1">
    <location>
        <begin position="146"/>
        <end position="155"/>
    </location>
</feature>
<feature type="region of interest" description="Disordered" evidence="1">
    <location>
        <begin position="118"/>
        <end position="171"/>
    </location>
</feature>
<feature type="compositionally biased region" description="Low complexity" evidence="1">
    <location>
        <begin position="199"/>
        <end position="231"/>
    </location>
</feature>
<dbReference type="OrthoDB" id="192247at2759"/>
<dbReference type="GO" id="GO:0005164">
    <property type="term" value="F:tumor necrosis factor receptor binding"/>
    <property type="evidence" value="ECO:0007669"/>
    <property type="project" value="TreeGrafter"/>
</dbReference>
<name>A0A3M0KBT1_HIRRU</name>
<gene>
    <name evidence="2" type="ORF">DUI87_12360</name>
</gene>
<dbReference type="STRING" id="333673.A0A3M0KBT1"/>